<feature type="domain" description="Oligopeptidase F N-terminal" evidence="8">
    <location>
        <begin position="118"/>
        <end position="184"/>
    </location>
</feature>
<keyword evidence="4 6" id="KW-0862">Zinc</keyword>
<dbReference type="GO" id="GO:0046872">
    <property type="term" value="F:metal ion binding"/>
    <property type="evidence" value="ECO:0007669"/>
    <property type="project" value="UniProtKB-UniRule"/>
</dbReference>
<gene>
    <name evidence="9" type="ORF">SAMN05444487_109129</name>
</gene>
<dbReference type="Pfam" id="PF08439">
    <property type="entry name" value="Peptidase_M3_N"/>
    <property type="match status" value="1"/>
</dbReference>
<dbReference type="Proteomes" id="UP000198534">
    <property type="component" value="Unassembled WGS sequence"/>
</dbReference>
<evidence type="ECO:0000256" key="4">
    <source>
        <dbReference type="ARBA" id="ARBA00022833"/>
    </source>
</evidence>
<evidence type="ECO:0000256" key="5">
    <source>
        <dbReference type="ARBA" id="ARBA00023049"/>
    </source>
</evidence>
<dbReference type="OrthoDB" id="9766487at2"/>
<dbReference type="InterPro" id="IPR042088">
    <property type="entry name" value="OligoPept_F_C"/>
</dbReference>
<evidence type="ECO:0000256" key="3">
    <source>
        <dbReference type="ARBA" id="ARBA00022801"/>
    </source>
</evidence>
<keyword evidence="3 6" id="KW-0378">Hydrolase</keyword>
<dbReference type="Gene3D" id="1.20.140.70">
    <property type="entry name" value="Oligopeptidase f, N-terminal domain"/>
    <property type="match status" value="1"/>
</dbReference>
<dbReference type="EMBL" id="FNNQ01000009">
    <property type="protein sequence ID" value="SDX06339.1"/>
    <property type="molecule type" value="Genomic_DNA"/>
</dbReference>
<name>A0A1H2YPA0_9BACL</name>
<dbReference type="AlphaFoldDB" id="A0A1H2YPA0"/>
<dbReference type="GO" id="GO:0004181">
    <property type="term" value="F:metallocarboxypeptidase activity"/>
    <property type="evidence" value="ECO:0007669"/>
    <property type="project" value="InterPro"/>
</dbReference>
<dbReference type="GO" id="GO:0006508">
    <property type="term" value="P:proteolysis"/>
    <property type="evidence" value="ECO:0007669"/>
    <property type="project" value="UniProtKB-KW"/>
</dbReference>
<organism evidence="9 10">
    <name type="scientific">Marininema mesophilum</name>
    <dbReference type="NCBI Taxonomy" id="1048340"/>
    <lineage>
        <taxon>Bacteria</taxon>
        <taxon>Bacillati</taxon>
        <taxon>Bacillota</taxon>
        <taxon>Bacilli</taxon>
        <taxon>Bacillales</taxon>
        <taxon>Thermoactinomycetaceae</taxon>
        <taxon>Marininema</taxon>
    </lineage>
</organism>
<dbReference type="PANTHER" id="PTHR34217:SF1">
    <property type="entry name" value="CARBOXYPEPTIDASE 1"/>
    <property type="match status" value="1"/>
</dbReference>
<dbReference type="CDD" id="cd09607">
    <property type="entry name" value="M3B_PepF"/>
    <property type="match status" value="1"/>
</dbReference>
<dbReference type="InterPro" id="IPR013647">
    <property type="entry name" value="OligopepF_N_dom"/>
</dbReference>
<keyword evidence="10" id="KW-1185">Reference proteome</keyword>
<dbReference type="Pfam" id="PF01432">
    <property type="entry name" value="Peptidase_M3"/>
    <property type="match status" value="1"/>
</dbReference>
<proteinExistence type="inferred from homology"/>
<comment type="cofactor">
    <cofactor evidence="6">
        <name>Zn(2+)</name>
        <dbReference type="ChEBI" id="CHEBI:29105"/>
    </cofactor>
    <text evidence="6">Binds 1 zinc ion.</text>
</comment>
<keyword evidence="5 6" id="KW-0482">Metalloprotease</keyword>
<evidence type="ECO:0000313" key="9">
    <source>
        <dbReference type="EMBL" id="SDX06339.1"/>
    </source>
</evidence>
<keyword evidence="2 6" id="KW-0479">Metal-binding</keyword>
<feature type="domain" description="Peptidase M3A/M3B catalytic" evidence="7">
    <location>
        <begin position="206"/>
        <end position="563"/>
    </location>
</feature>
<dbReference type="InterPro" id="IPR034006">
    <property type="entry name" value="M3B_PepF_2"/>
</dbReference>
<evidence type="ECO:0000256" key="6">
    <source>
        <dbReference type="RuleBase" id="RU003435"/>
    </source>
</evidence>
<evidence type="ECO:0000259" key="8">
    <source>
        <dbReference type="Pfam" id="PF08439"/>
    </source>
</evidence>
<comment type="similarity">
    <text evidence="6">Belongs to the peptidase M3 family.</text>
</comment>
<dbReference type="InterPro" id="IPR001333">
    <property type="entry name" value="Peptidase_M32_Taq"/>
</dbReference>
<dbReference type="STRING" id="1048340.SAMN05444487_109129"/>
<dbReference type="InterPro" id="IPR001567">
    <property type="entry name" value="Pept_M3A_M3B_dom"/>
</dbReference>
<dbReference type="PANTHER" id="PTHR34217">
    <property type="entry name" value="METAL-DEPENDENT CARBOXYPEPTIDASE"/>
    <property type="match status" value="1"/>
</dbReference>
<dbReference type="RefSeq" id="WP_091740304.1">
    <property type="nucleotide sequence ID" value="NZ_FNNQ01000009.1"/>
</dbReference>
<evidence type="ECO:0000313" key="10">
    <source>
        <dbReference type="Proteomes" id="UP000198534"/>
    </source>
</evidence>
<evidence type="ECO:0000259" key="7">
    <source>
        <dbReference type="Pfam" id="PF01432"/>
    </source>
</evidence>
<dbReference type="Gene3D" id="1.10.1370.20">
    <property type="entry name" value="Oligoendopeptidase f, C-terminal domain"/>
    <property type="match status" value="1"/>
</dbReference>
<dbReference type="GO" id="GO:0004222">
    <property type="term" value="F:metalloendopeptidase activity"/>
    <property type="evidence" value="ECO:0007669"/>
    <property type="project" value="InterPro"/>
</dbReference>
<accession>A0A1H2YPA0</accession>
<sequence length="599" mass="68799">MSQKKQQLSLTWDLEGFFPGGSASPQFQEYLSTLGQDLESLDAQIRQLLGKSLEDLTICEEIVQQVQVIASRLGEAVAFIECLEAQDMTDKGADILFGRVRQLGARYNTILTKLDKLLLEMDEAHWNNLLQDSRFTPIAFNIAERRQRALEKLTAPEESLAGDLAVDGYHAWSKMYSTLVGRMTIPFEDNGVIHQLSVGQANNKLHHPDRAVRKQIFSSYEKSWQEEEDLVATTLNHLAGFRINLYRHRGWDSVLKEPLNMNRMSEKTLATMWGVIDHNKEKLLQFFKRKAEILGVEKLAWYDIYAPVGQEEGKEIGYDEAADFITDQFRRFDPRLAAFAEKAFQEQWIEAEDRAGKQPGGFCTSFTESEESRIFLTYSGTMSNISTLAHELGHAYHDDVMKGLPHLVKEYAMNVAETASTFAELIVSDAAIREAKSKEEKITLLENKIQNTVGFFMDIHCRFLFETRFYEERKQGLVSAERLSELMEEAQKEAFMDSLSEYHPRFWASKQHFYNTFFPFYNFPYTFGYLFSMGIYGNALEVGTSFADQYVHLLQDTGRMTTEELAKKHLGVDLTRPEFWQQAVDPIQADIDQFLELTS</sequence>
<evidence type="ECO:0000256" key="1">
    <source>
        <dbReference type="ARBA" id="ARBA00022670"/>
    </source>
</evidence>
<dbReference type="InterPro" id="IPR011977">
    <property type="entry name" value="Pept_M3B_clade3"/>
</dbReference>
<evidence type="ECO:0000256" key="2">
    <source>
        <dbReference type="ARBA" id="ARBA00022723"/>
    </source>
</evidence>
<dbReference type="SUPFAM" id="SSF55486">
    <property type="entry name" value="Metalloproteases ('zincins'), catalytic domain"/>
    <property type="match status" value="1"/>
</dbReference>
<keyword evidence="1 6" id="KW-0645">Protease</keyword>
<protein>
    <submittedName>
        <fullName evidence="9">Oligoendopeptidase, pepF/M3 family</fullName>
    </submittedName>
</protein>
<dbReference type="NCBIfam" id="TIGR02290">
    <property type="entry name" value="M3_fam_3"/>
    <property type="match status" value="1"/>
</dbReference>
<reference evidence="9 10" key="1">
    <citation type="submission" date="2016-10" db="EMBL/GenBank/DDBJ databases">
        <authorList>
            <person name="de Groot N.N."/>
        </authorList>
    </citation>
    <scope>NUCLEOTIDE SEQUENCE [LARGE SCALE GENOMIC DNA]</scope>
    <source>
        <strain evidence="9 10">DSM 45610</strain>
    </source>
</reference>